<dbReference type="SUPFAM" id="SSF46626">
    <property type="entry name" value="Cytochrome c"/>
    <property type="match status" value="1"/>
</dbReference>
<evidence type="ECO:0000256" key="3">
    <source>
        <dbReference type="ARBA" id="ARBA00023004"/>
    </source>
</evidence>
<evidence type="ECO:0000256" key="2">
    <source>
        <dbReference type="ARBA" id="ARBA00022723"/>
    </source>
</evidence>
<reference evidence="6 7" key="1">
    <citation type="submission" date="2018-04" db="EMBL/GenBank/DDBJ databases">
        <title>Novel Campyloabacter and Helicobacter Species and Strains.</title>
        <authorList>
            <person name="Mannion A.J."/>
            <person name="Shen Z."/>
            <person name="Fox J.G."/>
        </authorList>
    </citation>
    <scope>NUCLEOTIDE SEQUENCE [LARGE SCALE GENOMIC DNA]</scope>
    <source>
        <strain evidence="6 7">MIT 04-9362</strain>
    </source>
</reference>
<evidence type="ECO:0000313" key="7">
    <source>
        <dbReference type="Proteomes" id="UP000256695"/>
    </source>
</evidence>
<evidence type="ECO:0000259" key="5">
    <source>
        <dbReference type="PROSITE" id="PS51007"/>
    </source>
</evidence>
<evidence type="ECO:0000313" key="6">
    <source>
        <dbReference type="EMBL" id="RDU71531.1"/>
    </source>
</evidence>
<accession>A0A3D8J427</accession>
<evidence type="ECO:0000256" key="1">
    <source>
        <dbReference type="ARBA" id="ARBA00022617"/>
    </source>
</evidence>
<comment type="caution">
    <text evidence="6">The sequence shown here is derived from an EMBL/GenBank/DDBJ whole genome shotgun (WGS) entry which is preliminary data.</text>
</comment>
<dbReference type="GO" id="GO:0046872">
    <property type="term" value="F:metal ion binding"/>
    <property type="evidence" value="ECO:0007669"/>
    <property type="project" value="UniProtKB-KW"/>
</dbReference>
<name>A0A3D8J427_9HELI</name>
<feature type="domain" description="Cytochrome c" evidence="5">
    <location>
        <begin position="128"/>
        <end position="193"/>
    </location>
</feature>
<dbReference type="RefSeq" id="WP_115579658.1">
    <property type="nucleotide sequence ID" value="NZ_NXLX01000028.1"/>
</dbReference>
<dbReference type="InterPro" id="IPR036909">
    <property type="entry name" value="Cyt_c-like_dom_sf"/>
</dbReference>
<keyword evidence="1 4" id="KW-0349">Heme</keyword>
<organism evidence="6 7">
    <name type="scientific">Helicobacter anseris</name>
    <dbReference type="NCBI Taxonomy" id="375926"/>
    <lineage>
        <taxon>Bacteria</taxon>
        <taxon>Pseudomonadati</taxon>
        <taxon>Campylobacterota</taxon>
        <taxon>Epsilonproteobacteria</taxon>
        <taxon>Campylobacterales</taxon>
        <taxon>Helicobacteraceae</taxon>
        <taxon>Helicobacter</taxon>
    </lineage>
</organism>
<dbReference type="GO" id="GO:0009055">
    <property type="term" value="F:electron transfer activity"/>
    <property type="evidence" value="ECO:0007669"/>
    <property type="project" value="InterPro"/>
</dbReference>
<dbReference type="AlphaFoldDB" id="A0A3D8J427"/>
<evidence type="ECO:0000256" key="4">
    <source>
        <dbReference type="PROSITE-ProRule" id="PRU00433"/>
    </source>
</evidence>
<keyword evidence="2 4" id="KW-0479">Metal-binding</keyword>
<gene>
    <name evidence="6" type="ORF">CQA57_07695</name>
</gene>
<dbReference type="OrthoDB" id="196859at2"/>
<dbReference type="Proteomes" id="UP000256695">
    <property type="component" value="Unassembled WGS sequence"/>
</dbReference>
<dbReference type="PROSITE" id="PS51007">
    <property type="entry name" value="CYTC"/>
    <property type="match status" value="1"/>
</dbReference>
<dbReference type="GO" id="GO:0020037">
    <property type="term" value="F:heme binding"/>
    <property type="evidence" value="ECO:0007669"/>
    <property type="project" value="InterPro"/>
</dbReference>
<keyword evidence="3 4" id="KW-0408">Iron</keyword>
<protein>
    <submittedName>
        <fullName evidence="6">Heme-binding protein</fullName>
    </submittedName>
</protein>
<keyword evidence="7" id="KW-1185">Reference proteome</keyword>
<dbReference type="EMBL" id="NXLX01000028">
    <property type="protein sequence ID" value="RDU71531.1"/>
    <property type="molecule type" value="Genomic_DNA"/>
</dbReference>
<sequence length="193" mass="21485">MKKLLFFISVSCGILFAQDKMFSTGVKPLYLDATSSKVVGKLLPTTEVTILKKEGDRVLLSIEGYAPAGENIALYFVPNKRILNAGFSKNSGVKFEKIGSTNADGKAFDKLKVQVWSENTDLSDDVKPLFAQAKDLFDQNCSMCHGLHQPKEFSANQWPSMFKSMAGRTGIDKKDYQLVIQYLQKNAKDMPTK</sequence>
<dbReference type="Gene3D" id="1.10.760.10">
    <property type="entry name" value="Cytochrome c-like domain"/>
    <property type="match status" value="1"/>
</dbReference>
<proteinExistence type="predicted"/>
<dbReference type="InterPro" id="IPR009056">
    <property type="entry name" value="Cyt_c-like_dom"/>
</dbReference>